<sequence>MTDEVGVISGDVTVVTALGPDGRAVVRIQYLGADEWYTLTGSPAAVPPEGLRPLHDAVVEAVRRGGEAVVPGPGRR</sequence>
<name>A0ABN0Y2I3_9ACTN</name>
<proteinExistence type="predicted"/>
<evidence type="ECO:0008006" key="3">
    <source>
        <dbReference type="Google" id="ProtNLM"/>
    </source>
</evidence>
<reference evidence="1 2" key="1">
    <citation type="journal article" date="2019" name="Int. J. Syst. Evol. Microbiol.">
        <title>The Global Catalogue of Microorganisms (GCM) 10K type strain sequencing project: providing services to taxonomists for standard genome sequencing and annotation.</title>
        <authorList>
            <consortium name="The Broad Institute Genomics Platform"/>
            <consortium name="The Broad Institute Genome Sequencing Center for Infectious Disease"/>
            <person name="Wu L."/>
            <person name="Ma J."/>
        </authorList>
    </citation>
    <scope>NUCLEOTIDE SEQUENCE [LARGE SCALE GENOMIC DNA]</scope>
    <source>
        <strain evidence="1 2">JCM 4565</strain>
    </source>
</reference>
<dbReference type="Proteomes" id="UP001500063">
    <property type="component" value="Unassembled WGS sequence"/>
</dbReference>
<comment type="caution">
    <text evidence="1">The sequence shown here is derived from an EMBL/GenBank/DDBJ whole genome shotgun (WGS) entry which is preliminary data.</text>
</comment>
<accession>A0ABN0Y2I3</accession>
<dbReference type="EMBL" id="BAAABW010000042">
    <property type="protein sequence ID" value="GAA0380984.1"/>
    <property type="molecule type" value="Genomic_DNA"/>
</dbReference>
<protein>
    <recommendedName>
        <fullName evidence="3">KTSC domain-containing protein</fullName>
    </recommendedName>
</protein>
<gene>
    <name evidence="1" type="ORF">GCM10010319_69280</name>
</gene>
<keyword evidence="2" id="KW-1185">Reference proteome</keyword>
<evidence type="ECO:0000313" key="1">
    <source>
        <dbReference type="EMBL" id="GAA0380984.1"/>
    </source>
</evidence>
<evidence type="ECO:0000313" key="2">
    <source>
        <dbReference type="Proteomes" id="UP001500063"/>
    </source>
</evidence>
<organism evidence="1 2">
    <name type="scientific">Streptomyces blastmyceticus</name>
    <dbReference type="NCBI Taxonomy" id="68180"/>
    <lineage>
        <taxon>Bacteria</taxon>
        <taxon>Bacillati</taxon>
        <taxon>Actinomycetota</taxon>
        <taxon>Actinomycetes</taxon>
        <taxon>Kitasatosporales</taxon>
        <taxon>Streptomycetaceae</taxon>
        <taxon>Streptomyces</taxon>
    </lineage>
</organism>